<evidence type="ECO:0000256" key="1">
    <source>
        <dbReference type="SAM" id="MobiDB-lite"/>
    </source>
</evidence>
<gene>
    <name evidence="2" type="ORF">BG011_009935</name>
</gene>
<protein>
    <submittedName>
        <fullName evidence="2">Uncharacterized protein</fullName>
    </submittedName>
</protein>
<reference evidence="2" key="1">
    <citation type="journal article" date="2020" name="Fungal Divers.">
        <title>Resolving the Mortierellaceae phylogeny through synthesis of multi-gene phylogenetics and phylogenomics.</title>
        <authorList>
            <person name="Vandepol N."/>
            <person name="Liber J."/>
            <person name="Desiro A."/>
            <person name="Na H."/>
            <person name="Kennedy M."/>
            <person name="Barry K."/>
            <person name="Grigoriev I.V."/>
            <person name="Miller A.N."/>
            <person name="O'Donnell K."/>
            <person name="Stajich J.E."/>
            <person name="Bonito G."/>
        </authorList>
    </citation>
    <scope>NUCLEOTIDE SEQUENCE</scope>
    <source>
        <strain evidence="2">KOD948</strain>
    </source>
</reference>
<proteinExistence type="predicted"/>
<dbReference type="EMBL" id="JAAAJA010000929">
    <property type="protein sequence ID" value="KAG0248749.1"/>
    <property type="molecule type" value="Genomic_DNA"/>
</dbReference>
<dbReference type="Proteomes" id="UP000726737">
    <property type="component" value="Unassembled WGS sequence"/>
</dbReference>
<dbReference type="AlphaFoldDB" id="A0A9P6TVS2"/>
<dbReference type="OrthoDB" id="2373574at2759"/>
<evidence type="ECO:0000313" key="3">
    <source>
        <dbReference type="Proteomes" id="UP000726737"/>
    </source>
</evidence>
<organism evidence="2 3">
    <name type="scientific">Mortierella polycephala</name>
    <dbReference type="NCBI Taxonomy" id="41804"/>
    <lineage>
        <taxon>Eukaryota</taxon>
        <taxon>Fungi</taxon>
        <taxon>Fungi incertae sedis</taxon>
        <taxon>Mucoromycota</taxon>
        <taxon>Mortierellomycotina</taxon>
        <taxon>Mortierellomycetes</taxon>
        <taxon>Mortierellales</taxon>
        <taxon>Mortierellaceae</taxon>
        <taxon>Mortierella</taxon>
    </lineage>
</organism>
<accession>A0A9P6TVS2</accession>
<sequence>MGNMHNLNLQFFERLIRKATRITCLDTDLSNEEVDILRSMRSDVHVINNTFQQQKDDKNASESAKRDIIKNINTFMADLDYFIHTPTISVGVDYNVKDHVDYVVGIFSTHSEVDVETCIQMMRRVRHNKSKAYLVYADAASNNLPTTIQGVKDWICNQRGLIIGKVRGSPTLRLQLDDDNKLGIPDDLYHRMYCYVKAKKHLSMNGFRSRLIQQMTRAGCVVKGQRASVYKHTLMRSYDVKSHDIVTATWVETYDNRREKEIYKNLVALSTDVGPSLQECLRVVKQREDLGLHHSVRGAPSVEAHSKVERSQYVKLEFLVGIMVACGYEDTIATDEVLAKDLKERIDGIWADLESKMSDICTSIKKRKPTSNNWAFKNKLAFVNMVLYEVLGVKIKTDKSNKRRTRYSLKHHSNVGSAENSPLSRFVDA</sequence>
<comment type="caution">
    <text evidence="2">The sequence shown here is derived from an EMBL/GenBank/DDBJ whole genome shotgun (WGS) entry which is preliminary data.</text>
</comment>
<name>A0A9P6TVS2_9FUNG</name>
<evidence type="ECO:0000313" key="2">
    <source>
        <dbReference type="EMBL" id="KAG0248749.1"/>
    </source>
</evidence>
<feature type="compositionally biased region" description="Polar residues" evidence="1">
    <location>
        <begin position="414"/>
        <end position="423"/>
    </location>
</feature>
<feature type="compositionally biased region" description="Basic residues" evidence="1">
    <location>
        <begin position="404"/>
        <end position="413"/>
    </location>
</feature>
<feature type="region of interest" description="Disordered" evidence="1">
    <location>
        <begin position="404"/>
        <end position="429"/>
    </location>
</feature>
<keyword evidence="3" id="KW-1185">Reference proteome</keyword>